<reference evidence="2" key="1">
    <citation type="journal article" date="2023" name="bioRxiv">
        <title>Improved chromosome-level genome assembly for marigold (Tagetes erecta).</title>
        <authorList>
            <person name="Jiang F."/>
            <person name="Yuan L."/>
            <person name="Wang S."/>
            <person name="Wang H."/>
            <person name="Xu D."/>
            <person name="Wang A."/>
            <person name="Fan W."/>
        </authorList>
    </citation>
    <scope>NUCLEOTIDE SEQUENCE</scope>
    <source>
        <strain evidence="2">WSJ</strain>
        <tissue evidence="2">Leaf</tissue>
    </source>
</reference>
<dbReference type="AlphaFoldDB" id="A0AAD8NPL3"/>
<keyword evidence="3" id="KW-1185">Reference proteome</keyword>
<keyword evidence="1" id="KW-0472">Membrane</keyword>
<feature type="transmembrane region" description="Helical" evidence="1">
    <location>
        <begin position="41"/>
        <end position="67"/>
    </location>
</feature>
<evidence type="ECO:0000256" key="1">
    <source>
        <dbReference type="SAM" id="Phobius"/>
    </source>
</evidence>
<dbReference type="Proteomes" id="UP001229421">
    <property type="component" value="Unassembled WGS sequence"/>
</dbReference>
<gene>
    <name evidence="2" type="ORF">QVD17_31814</name>
</gene>
<evidence type="ECO:0000313" key="2">
    <source>
        <dbReference type="EMBL" id="KAK1416026.1"/>
    </source>
</evidence>
<keyword evidence="1" id="KW-1133">Transmembrane helix</keyword>
<evidence type="ECO:0000313" key="3">
    <source>
        <dbReference type="Proteomes" id="UP001229421"/>
    </source>
</evidence>
<dbReference type="EMBL" id="JAUHHV010000008">
    <property type="protein sequence ID" value="KAK1416026.1"/>
    <property type="molecule type" value="Genomic_DNA"/>
</dbReference>
<keyword evidence="1" id="KW-0812">Transmembrane</keyword>
<sequence>MIQNRCFYLTLTLVRLDKLITSKSQNAKNTPRKIRTTIHHLYFIFCSSIALIYRSVKSITILLINPFSLSKSVQIRSSYLIIYELIHMFRFEKQKIRKNEFD</sequence>
<comment type="caution">
    <text evidence="2">The sequence shown here is derived from an EMBL/GenBank/DDBJ whole genome shotgun (WGS) entry which is preliminary data.</text>
</comment>
<protein>
    <submittedName>
        <fullName evidence="2">Uncharacterized protein</fullName>
    </submittedName>
</protein>
<name>A0AAD8NPL3_TARER</name>
<organism evidence="2 3">
    <name type="scientific">Tagetes erecta</name>
    <name type="common">African marigold</name>
    <dbReference type="NCBI Taxonomy" id="13708"/>
    <lineage>
        <taxon>Eukaryota</taxon>
        <taxon>Viridiplantae</taxon>
        <taxon>Streptophyta</taxon>
        <taxon>Embryophyta</taxon>
        <taxon>Tracheophyta</taxon>
        <taxon>Spermatophyta</taxon>
        <taxon>Magnoliopsida</taxon>
        <taxon>eudicotyledons</taxon>
        <taxon>Gunneridae</taxon>
        <taxon>Pentapetalae</taxon>
        <taxon>asterids</taxon>
        <taxon>campanulids</taxon>
        <taxon>Asterales</taxon>
        <taxon>Asteraceae</taxon>
        <taxon>Asteroideae</taxon>
        <taxon>Heliantheae alliance</taxon>
        <taxon>Tageteae</taxon>
        <taxon>Tagetes</taxon>
    </lineage>
</organism>
<accession>A0AAD8NPL3</accession>
<proteinExistence type="predicted"/>